<dbReference type="Gene3D" id="1.20.1250.20">
    <property type="entry name" value="MFS general substrate transporter like domains"/>
    <property type="match status" value="1"/>
</dbReference>
<feature type="non-terminal residue" evidence="7">
    <location>
        <position position="288"/>
    </location>
</feature>
<keyword evidence="8" id="KW-1185">Reference proteome</keyword>
<feature type="transmembrane region" description="Helical" evidence="6">
    <location>
        <begin position="206"/>
        <end position="226"/>
    </location>
</feature>
<comment type="subcellular location">
    <subcellularLocation>
        <location evidence="1">Membrane</location>
        <topology evidence="1">Multi-pass membrane protein</topology>
    </subcellularLocation>
</comment>
<proteinExistence type="predicted"/>
<dbReference type="SUPFAM" id="SSF103473">
    <property type="entry name" value="MFS general substrate transporter"/>
    <property type="match status" value="1"/>
</dbReference>
<gene>
    <name evidence="7" type="ORF">MNOR_LOCUS30163</name>
</gene>
<evidence type="ECO:0000256" key="6">
    <source>
        <dbReference type="SAM" id="Phobius"/>
    </source>
</evidence>
<evidence type="ECO:0000256" key="3">
    <source>
        <dbReference type="ARBA" id="ARBA00022989"/>
    </source>
</evidence>
<evidence type="ECO:0000256" key="5">
    <source>
        <dbReference type="SAM" id="MobiDB-lite"/>
    </source>
</evidence>
<feature type="region of interest" description="Disordered" evidence="5">
    <location>
        <begin position="260"/>
        <end position="288"/>
    </location>
</feature>
<dbReference type="PANTHER" id="PTHR24064">
    <property type="entry name" value="SOLUTE CARRIER FAMILY 22 MEMBER"/>
    <property type="match status" value="1"/>
</dbReference>
<dbReference type="GO" id="GO:0016020">
    <property type="term" value="C:membrane"/>
    <property type="evidence" value="ECO:0007669"/>
    <property type="project" value="UniProtKB-SubCell"/>
</dbReference>
<comment type="caution">
    <text evidence="7">The sequence shown here is derived from an EMBL/GenBank/DDBJ whole genome shotgun (WGS) entry which is preliminary data.</text>
</comment>
<keyword evidence="3 6" id="KW-1133">Transmembrane helix</keyword>
<name>A0AAV2S073_MEGNR</name>
<evidence type="ECO:0000313" key="7">
    <source>
        <dbReference type="EMBL" id="CAL4147998.1"/>
    </source>
</evidence>
<feature type="transmembrane region" description="Helical" evidence="6">
    <location>
        <begin position="143"/>
        <end position="160"/>
    </location>
</feature>
<dbReference type="Proteomes" id="UP001497623">
    <property type="component" value="Unassembled WGS sequence"/>
</dbReference>
<evidence type="ECO:0000256" key="4">
    <source>
        <dbReference type="ARBA" id="ARBA00023136"/>
    </source>
</evidence>
<evidence type="ECO:0000256" key="2">
    <source>
        <dbReference type="ARBA" id="ARBA00022692"/>
    </source>
</evidence>
<evidence type="ECO:0000256" key="1">
    <source>
        <dbReference type="ARBA" id="ARBA00004141"/>
    </source>
</evidence>
<dbReference type="EMBL" id="CAXKWB010036343">
    <property type="protein sequence ID" value="CAL4147998.1"/>
    <property type="molecule type" value="Genomic_DNA"/>
</dbReference>
<dbReference type="InterPro" id="IPR036259">
    <property type="entry name" value="MFS_trans_sf"/>
</dbReference>
<sequence>MRVDRLQTTNIISITAPSEKLRDYPQNGIRNCSETQDVSAGPQAPGWTDVLHELPDRQKMMVLMVLKACVMVVYDVYLRNSENLGGTTVFIDFTLGSVMELPGGIIALITMERLGRKASTVSTLLFTAIGSLVITMMKTEQRYVILGLTLFGRIAMAVCMNVMHQYTIELLPTVARGQGAAVLQTVAKLTTLASPYIVYLDKYGHWIPYTVIFPITLMSTCAAIYLPETLNQKLPDSLADGENFKTHGTNLTAWIGKLRKQPSKSSVEGQANKGFKDDPEVLKSDEIY</sequence>
<reference evidence="7 8" key="1">
    <citation type="submission" date="2024-05" db="EMBL/GenBank/DDBJ databases">
        <authorList>
            <person name="Wallberg A."/>
        </authorList>
    </citation>
    <scope>NUCLEOTIDE SEQUENCE [LARGE SCALE GENOMIC DNA]</scope>
</reference>
<feature type="compositionally biased region" description="Basic and acidic residues" evidence="5">
    <location>
        <begin position="274"/>
        <end position="288"/>
    </location>
</feature>
<feature type="transmembrane region" description="Helical" evidence="6">
    <location>
        <begin position="60"/>
        <end position="77"/>
    </location>
</feature>
<protein>
    <recommendedName>
        <fullName evidence="9">Major facilitator superfamily (MFS) profile domain-containing protein</fullName>
    </recommendedName>
</protein>
<accession>A0AAV2S073</accession>
<evidence type="ECO:0000313" key="8">
    <source>
        <dbReference type="Proteomes" id="UP001497623"/>
    </source>
</evidence>
<keyword evidence="4 6" id="KW-0472">Membrane</keyword>
<organism evidence="7 8">
    <name type="scientific">Meganyctiphanes norvegica</name>
    <name type="common">Northern krill</name>
    <name type="synonym">Thysanopoda norvegica</name>
    <dbReference type="NCBI Taxonomy" id="48144"/>
    <lineage>
        <taxon>Eukaryota</taxon>
        <taxon>Metazoa</taxon>
        <taxon>Ecdysozoa</taxon>
        <taxon>Arthropoda</taxon>
        <taxon>Crustacea</taxon>
        <taxon>Multicrustacea</taxon>
        <taxon>Malacostraca</taxon>
        <taxon>Eumalacostraca</taxon>
        <taxon>Eucarida</taxon>
        <taxon>Euphausiacea</taxon>
        <taxon>Euphausiidae</taxon>
        <taxon>Meganyctiphanes</taxon>
    </lineage>
</organism>
<keyword evidence="2 6" id="KW-0812">Transmembrane</keyword>
<feature type="transmembrane region" description="Helical" evidence="6">
    <location>
        <begin position="89"/>
        <end position="111"/>
    </location>
</feature>
<dbReference type="AlphaFoldDB" id="A0AAV2S073"/>
<evidence type="ECO:0008006" key="9">
    <source>
        <dbReference type="Google" id="ProtNLM"/>
    </source>
</evidence>